<dbReference type="EnsemblPlants" id="KEH29919">
    <property type="protein sequence ID" value="KEH29919"/>
    <property type="gene ID" value="MTR_4g056190"/>
</dbReference>
<dbReference type="Proteomes" id="UP000002051">
    <property type="component" value="Chromosome 4"/>
</dbReference>
<dbReference type="AlphaFoldDB" id="A0A072UJL2"/>
<reference evidence="2" key="3">
    <citation type="submission" date="2015-04" db="UniProtKB">
        <authorList>
            <consortium name="EnsemblPlants"/>
        </authorList>
    </citation>
    <scope>IDENTIFICATION</scope>
    <source>
        <strain evidence="2">cv. Jemalong A17</strain>
    </source>
</reference>
<reference evidence="1 3" key="1">
    <citation type="journal article" date="2011" name="Nature">
        <title>The Medicago genome provides insight into the evolution of rhizobial symbioses.</title>
        <authorList>
            <person name="Young N.D."/>
            <person name="Debelle F."/>
            <person name="Oldroyd G.E."/>
            <person name="Geurts R."/>
            <person name="Cannon S.B."/>
            <person name="Udvardi M.K."/>
            <person name="Benedito V.A."/>
            <person name="Mayer K.F."/>
            <person name="Gouzy J."/>
            <person name="Schoof H."/>
            <person name="Van de Peer Y."/>
            <person name="Proost S."/>
            <person name="Cook D.R."/>
            <person name="Meyers B.C."/>
            <person name="Spannagl M."/>
            <person name="Cheung F."/>
            <person name="De Mita S."/>
            <person name="Krishnakumar V."/>
            <person name="Gundlach H."/>
            <person name="Zhou S."/>
            <person name="Mudge J."/>
            <person name="Bharti A.K."/>
            <person name="Murray J.D."/>
            <person name="Naoumkina M.A."/>
            <person name="Rosen B."/>
            <person name="Silverstein K.A."/>
            <person name="Tang H."/>
            <person name="Rombauts S."/>
            <person name="Zhao P.X."/>
            <person name="Zhou P."/>
            <person name="Barbe V."/>
            <person name="Bardou P."/>
            <person name="Bechner M."/>
            <person name="Bellec A."/>
            <person name="Berger A."/>
            <person name="Berges H."/>
            <person name="Bidwell S."/>
            <person name="Bisseling T."/>
            <person name="Choisne N."/>
            <person name="Couloux A."/>
            <person name="Denny R."/>
            <person name="Deshpande S."/>
            <person name="Dai X."/>
            <person name="Doyle J.J."/>
            <person name="Dudez A.M."/>
            <person name="Farmer A.D."/>
            <person name="Fouteau S."/>
            <person name="Franken C."/>
            <person name="Gibelin C."/>
            <person name="Gish J."/>
            <person name="Goldstein S."/>
            <person name="Gonzalez A.J."/>
            <person name="Green P.J."/>
            <person name="Hallab A."/>
            <person name="Hartog M."/>
            <person name="Hua A."/>
            <person name="Humphray S.J."/>
            <person name="Jeong D.H."/>
            <person name="Jing Y."/>
            <person name="Jocker A."/>
            <person name="Kenton S.M."/>
            <person name="Kim D.J."/>
            <person name="Klee K."/>
            <person name="Lai H."/>
            <person name="Lang C."/>
            <person name="Lin S."/>
            <person name="Macmil S.L."/>
            <person name="Magdelenat G."/>
            <person name="Matthews L."/>
            <person name="McCorrison J."/>
            <person name="Monaghan E.L."/>
            <person name="Mun J.H."/>
            <person name="Najar F.Z."/>
            <person name="Nicholson C."/>
            <person name="Noirot C."/>
            <person name="O'Bleness M."/>
            <person name="Paule C.R."/>
            <person name="Poulain J."/>
            <person name="Prion F."/>
            <person name="Qin B."/>
            <person name="Qu C."/>
            <person name="Retzel E.F."/>
            <person name="Riddle C."/>
            <person name="Sallet E."/>
            <person name="Samain S."/>
            <person name="Samson N."/>
            <person name="Sanders I."/>
            <person name="Saurat O."/>
            <person name="Scarpelli C."/>
            <person name="Schiex T."/>
            <person name="Segurens B."/>
            <person name="Severin A.J."/>
            <person name="Sherrier D.J."/>
            <person name="Shi R."/>
            <person name="Sims S."/>
            <person name="Singer S.R."/>
            <person name="Sinharoy S."/>
            <person name="Sterck L."/>
            <person name="Viollet A."/>
            <person name="Wang B.B."/>
            <person name="Wang K."/>
            <person name="Wang M."/>
            <person name="Wang X."/>
            <person name="Warfsmann J."/>
            <person name="Weissenbach J."/>
            <person name="White D.D."/>
            <person name="White J.D."/>
            <person name="Wiley G.B."/>
            <person name="Wincker P."/>
            <person name="Xing Y."/>
            <person name="Yang L."/>
            <person name="Yao Z."/>
            <person name="Ying F."/>
            <person name="Zhai J."/>
            <person name="Zhou L."/>
            <person name="Zuber A."/>
            <person name="Denarie J."/>
            <person name="Dixon R.A."/>
            <person name="May G.D."/>
            <person name="Schwartz D.C."/>
            <person name="Rogers J."/>
            <person name="Quetier F."/>
            <person name="Town C.D."/>
            <person name="Roe B.A."/>
        </authorList>
    </citation>
    <scope>NUCLEOTIDE SEQUENCE [LARGE SCALE GENOMIC DNA]</scope>
    <source>
        <strain evidence="1">A17</strain>
        <strain evidence="2 3">cv. Jemalong A17</strain>
    </source>
</reference>
<proteinExistence type="predicted"/>
<gene>
    <name evidence="1" type="ordered locus">MTR_4g056190</name>
</gene>
<keyword evidence="3" id="KW-1185">Reference proteome</keyword>
<protein>
    <submittedName>
        <fullName evidence="1">GDSL-like lipase/acylhydrolase superfamily protein, putative</fullName>
    </submittedName>
</protein>
<evidence type="ECO:0000313" key="2">
    <source>
        <dbReference type="EnsemblPlants" id="KEH29919"/>
    </source>
</evidence>
<dbReference type="HOGENOM" id="CLU_2743808_0_0_1"/>
<dbReference type="STRING" id="3880.A0A072UJL2"/>
<name>A0A072UJL2_MEDTR</name>
<reference evidence="1 3" key="2">
    <citation type="journal article" date="2014" name="BMC Genomics">
        <title>An improved genome release (version Mt4.0) for the model legume Medicago truncatula.</title>
        <authorList>
            <person name="Tang H."/>
            <person name="Krishnakumar V."/>
            <person name="Bidwell S."/>
            <person name="Rosen B."/>
            <person name="Chan A."/>
            <person name="Zhou S."/>
            <person name="Gentzbittel L."/>
            <person name="Childs K.L."/>
            <person name="Yandell M."/>
            <person name="Gundlach H."/>
            <person name="Mayer K.F."/>
            <person name="Schwartz D.C."/>
            <person name="Town C.D."/>
        </authorList>
    </citation>
    <scope>GENOME REANNOTATION</scope>
    <source>
        <strain evidence="1">A17</strain>
        <strain evidence="2 3">cv. Jemalong A17</strain>
    </source>
</reference>
<organism evidence="1 3">
    <name type="scientific">Medicago truncatula</name>
    <name type="common">Barrel medic</name>
    <name type="synonym">Medicago tribuloides</name>
    <dbReference type="NCBI Taxonomy" id="3880"/>
    <lineage>
        <taxon>Eukaryota</taxon>
        <taxon>Viridiplantae</taxon>
        <taxon>Streptophyta</taxon>
        <taxon>Embryophyta</taxon>
        <taxon>Tracheophyta</taxon>
        <taxon>Spermatophyta</taxon>
        <taxon>Magnoliopsida</taxon>
        <taxon>eudicotyledons</taxon>
        <taxon>Gunneridae</taxon>
        <taxon>Pentapetalae</taxon>
        <taxon>rosids</taxon>
        <taxon>fabids</taxon>
        <taxon>Fabales</taxon>
        <taxon>Fabaceae</taxon>
        <taxon>Papilionoideae</taxon>
        <taxon>50 kb inversion clade</taxon>
        <taxon>NPAAA clade</taxon>
        <taxon>Hologalegina</taxon>
        <taxon>IRL clade</taxon>
        <taxon>Trifolieae</taxon>
        <taxon>Medicago</taxon>
    </lineage>
</organism>
<accession>A0A072UJL2</accession>
<evidence type="ECO:0000313" key="1">
    <source>
        <dbReference type="EMBL" id="KEH29919.1"/>
    </source>
</evidence>
<evidence type="ECO:0000313" key="3">
    <source>
        <dbReference type="Proteomes" id="UP000002051"/>
    </source>
</evidence>
<dbReference type="EMBL" id="CM001220">
    <property type="protein sequence ID" value="KEH29919.1"/>
    <property type="molecule type" value="Genomic_DNA"/>
</dbReference>
<sequence length="71" mass="8198">MNLMELYKENATSIISNAAYLLVAGSGNFAQNYFINPILQKLYTPYQFSDVLMQEYYNFIQARPSQPCIFS</sequence>